<evidence type="ECO:0000313" key="12">
    <source>
        <dbReference type="EMBL" id="KAF9676088.1"/>
    </source>
</evidence>
<dbReference type="InterPro" id="IPR027417">
    <property type="entry name" value="P-loop_NTPase"/>
</dbReference>
<keyword evidence="3 7" id="KW-0547">Nucleotide-binding</keyword>
<feature type="region of interest" description="Disordered" evidence="10">
    <location>
        <begin position="648"/>
        <end position="695"/>
    </location>
</feature>
<dbReference type="InterPro" id="IPR001752">
    <property type="entry name" value="Kinesin_motor_dom"/>
</dbReference>
<reference evidence="12 13" key="1">
    <citation type="submission" date="2020-10" db="EMBL/GenBank/DDBJ databases">
        <title>Plant Genome Project.</title>
        <authorList>
            <person name="Zhang R.-G."/>
        </authorList>
    </citation>
    <scope>NUCLEOTIDE SEQUENCE [LARGE SCALE GENOMIC DNA]</scope>
    <source>
        <strain evidence="12">FAFU-HL-1</strain>
        <tissue evidence="12">Leaf</tissue>
    </source>
</reference>
<keyword evidence="4 7" id="KW-0067">ATP-binding</keyword>
<dbReference type="GO" id="GO:0005524">
    <property type="term" value="F:ATP binding"/>
    <property type="evidence" value="ECO:0007669"/>
    <property type="project" value="UniProtKB-UniRule"/>
</dbReference>
<evidence type="ECO:0000256" key="9">
    <source>
        <dbReference type="SAM" id="Coils"/>
    </source>
</evidence>
<evidence type="ECO:0000256" key="8">
    <source>
        <dbReference type="RuleBase" id="RU000394"/>
    </source>
</evidence>
<accession>A0A835N094</accession>
<dbReference type="PROSITE" id="PS50067">
    <property type="entry name" value="KINESIN_MOTOR_2"/>
    <property type="match status" value="1"/>
</dbReference>
<dbReference type="AlphaFoldDB" id="A0A835N094"/>
<dbReference type="GO" id="GO:0007018">
    <property type="term" value="P:microtubule-based movement"/>
    <property type="evidence" value="ECO:0007669"/>
    <property type="project" value="InterPro"/>
</dbReference>
<evidence type="ECO:0000256" key="7">
    <source>
        <dbReference type="PROSITE-ProRule" id="PRU00283"/>
    </source>
</evidence>
<keyword evidence="2 8" id="KW-0493">Microtubule</keyword>
<dbReference type="FunFam" id="3.40.850.10:FF:000016">
    <property type="entry name" value="Kinesin-like protein"/>
    <property type="match status" value="1"/>
</dbReference>
<dbReference type="InterPro" id="IPR019821">
    <property type="entry name" value="Kinesin_motor_CS"/>
</dbReference>
<evidence type="ECO:0000256" key="6">
    <source>
        <dbReference type="ARBA" id="ARBA00023175"/>
    </source>
</evidence>
<comment type="similarity">
    <text evidence="1">Belongs to the TRAFAC class myosin-kinesin ATPase superfamily. Kinesin family. KIN-7 subfamily.</text>
</comment>
<evidence type="ECO:0000256" key="3">
    <source>
        <dbReference type="ARBA" id="ARBA00022741"/>
    </source>
</evidence>
<feature type="coiled-coil region" evidence="9">
    <location>
        <begin position="355"/>
        <end position="426"/>
    </location>
</feature>
<evidence type="ECO:0000256" key="5">
    <source>
        <dbReference type="ARBA" id="ARBA00023054"/>
    </source>
</evidence>
<comment type="caution">
    <text evidence="12">The sequence shown here is derived from an EMBL/GenBank/DDBJ whole genome shotgun (WGS) entry which is preliminary data.</text>
</comment>
<dbReference type="InterPro" id="IPR036961">
    <property type="entry name" value="Kinesin_motor_dom_sf"/>
</dbReference>
<dbReference type="Pfam" id="PF11995">
    <property type="entry name" value="DUF3490"/>
    <property type="match status" value="1"/>
</dbReference>
<dbReference type="EMBL" id="JADGMS010000009">
    <property type="protein sequence ID" value="KAF9676088.1"/>
    <property type="molecule type" value="Genomic_DNA"/>
</dbReference>
<dbReference type="Gene3D" id="3.40.850.10">
    <property type="entry name" value="Kinesin motor domain"/>
    <property type="match status" value="1"/>
</dbReference>
<evidence type="ECO:0000256" key="4">
    <source>
        <dbReference type="ARBA" id="ARBA00022840"/>
    </source>
</evidence>
<dbReference type="InterPro" id="IPR027640">
    <property type="entry name" value="Kinesin-like_fam"/>
</dbReference>
<proteinExistence type="inferred from homology"/>
<dbReference type="GO" id="GO:0003777">
    <property type="term" value="F:microtubule motor activity"/>
    <property type="evidence" value="ECO:0007669"/>
    <property type="project" value="InterPro"/>
</dbReference>
<sequence length="974" mass="109016">MGSIGKEELLKIERMQMASALEEKILVLVRLRPLSDNEIVANEVTDWECINDTTILYRNTLREGSTFPSAYTFDRVFRGDDATREVYMEGAKEVALSVVSGINSSIFAYGQTSSGKTYTMMGITEYTVADIFDYIHRHEERAFVLKFSAIEIYNEAIRDLLSTDSTPLRLLDDPEKGTVVEKAIEETLKDWDHLRELLSVCEAQRRIGETTLNEKSSRSHQILRLTIESSAREFLGRENSTTLSATVNFVDLAGSERASQALSTGARLKEGCHINRSLLTLGTVIRKLSNRRQGHINYRDSKLTRLLQPALGGNARTAIICTLSPARSHVEQTRNTLLFACCAKEVTTNAQVNVVMSDKALVKHLQKEVARLESELRSPVPASSTCDFTSLLRQKDLQIQKMEKEIRELTKQRDLAQSRFEDLQRVIRNDQNSRKENGISHRHNMQAGNSWEDESSLSKTSSVMGESHYLNGGAGKFGAACHVRDSGNNYEEPCSLYDNTNRHGLSNGTSPMSIGKKLVRHNSSQSLEDAAEDADDCCKEVQCIEKEEKRNGSNFGHRSVSNGENEGTLALTAFRDGATAGTGMSTPVNGDGEGGHVQNRYDVLEQRLHHVQGTIDALVSPYPDESSPESSAADMSTSRSLNLTSMNCRENFTSDPSPGFEKAEQIDSTPPNGFGKMFTRRPAGPRRKIPPPDFGANATILSRNDSHSSIGSACTDDFRERSIRTSADEDIPSIQTFVAGLKEMAQEEYEKQLVDGQVQETEAMTVADNYEKSSRDMGLDPMQESLKTSPNWTLEFERLQRAMLELWQTCNVSLVHRTYFFLLFQGDPTDSIYMEVEYRRLSFLKETFSQGNQGVGGGQALTLASNIKALHRERGMLSKLMNKRFSEEERNRLYKKWGIALNSKRRRLQLANRIWSNTKDINHATESAAVVAKLVRFVEQGQALKEMFGLSFTPPTSSTKRRSLGWTYSKSSLL</sequence>
<dbReference type="PRINTS" id="PR00380">
    <property type="entry name" value="KINESINHEAVY"/>
</dbReference>
<dbReference type="SUPFAM" id="SSF52540">
    <property type="entry name" value="P-loop containing nucleoside triphosphate hydrolases"/>
    <property type="match status" value="1"/>
</dbReference>
<gene>
    <name evidence="12" type="ORF">SADUNF_Sadunf09G0102000</name>
</gene>
<evidence type="ECO:0000259" key="11">
    <source>
        <dbReference type="PROSITE" id="PS50067"/>
    </source>
</evidence>
<dbReference type="PANTHER" id="PTHR47968:SF18">
    <property type="entry name" value="KINESIN-LIKE PROTEIN KIN-7F"/>
    <property type="match status" value="1"/>
</dbReference>
<evidence type="ECO:0000256" key="10">
    <source>
        <dbReference type="SAM" id="MobiDB-lite"/>
    </source>
</evidence>
<dbReference type="OrthoDB" id="3176171at2759"/>
<dbReference type="GO" id="GO:0005874">
    <property type="term" value="C:microtubule"/>
    <property type="evidence" value="ECO:0007669"/>
    <property type="project" value="UniProtKB-KW"/>
</dbReference>
<evidence type="ECO:0000256" key="1">
    <source>
        <dbReference type="ARBA" id="ARBA00007310"/>
    </source>
</evidence>
<feature type="domain" description="Kinesin motor" evidence="11">
    <location>
        <begin position="24"/>
        <end position="346"/>
    </location>
</feature>
<protein>
    <recommendedName>
        <fullName evidence="8">Kinesin-like protein</fullName>
    </recommendedName>
</protein>
<keyword evidence="6 7" id="KW-0505">Motor protein</keyword>
<feature type="binding site" evidence="7">
    <location>
        <begin position="110"/>
        <end position="117"/>
    </location>
    <ligand>
        <name>ATP</name>
        <dbReference type="ChEBI" id="CHEBI:30616"/>
    </ligand>
</feature>
<keyword evidence="13" id="KW-1185">Reference proteome</keyword>
<dbReference type="InterPro" id="IPR021881">
    <property type="entry name" value="NACK_C"/>
</dbReference>
<organism evidence="12 13">
    <name type="scientific">Salix dunnii</name>
    <dbReference type="NCBI Taxonomy" id="1413687"/>
    <lineage>
        <taxon>Eukaryota</taxon>
        <taxon>Viridiplantae</taxon>
        <taxon>Streptophyta</taxon>
        <taxon>Embryophyta</taxon>
        <taxon>Tracheophyta</taxon>
        <taxon>Spermatophyta</taxon>
        <taxon>Magnoliopsida</taxon>
        <taxon>eudicotyledons</taxon>
        <taxon>Gunneridae</taxon>
        <taxon>Pentapetalae</taxon>
        <taxon>rosids</taxon>
        <taxon>fabids</taxon>
        <taxon>Malpighiales</taxon>
        <taxon>Salicaceae</taxon>
        <taxon>Saliceae</taxon>
        <taxon>Salix</taxon>
    </lineage>
</organism>
<keyword evidence="5 9" id="KW-0175">Coiled coil</keyword>
<feature type="region of interest" description="Disordered" evidence="10">
    <location>
        <begin position="620"/>
        <end position="639"/>
    </location>
</feature>
<evidence type="ECO:0000313" key="13">
    <source>
        <dbReference type="Proteomes" id="UP000657918"/>
    </source>
</evidence>
<dbReference type="Pfam" id="PF00225">
    <property type="entry name" value="Kinesin"/>
    <property type="match status" value="1"/>
</dbReference>
<name>A0A835N094_9ROSI</name>
<evidence type="ECO:0000256" key="2">
    <source>
        <dbReference type="ARBA" id="ARBA00022701"/>
    </source>
</evidence>
<feature type="compositionally biased region" description="Low complexity" evidence="10">
    <location>
        <begin position="620"/>
        <end position="638"/>
    </location>
</feature>
<dbReference type="CDD" id="cd01374">
    <property type="entry name" value="KISc_CENP_E"/>
    <property type="match status" value="1"/>
</dbReference>
<dbReference type="GO" id="GO:0008017">
    <property type="term" value="F:microtubule binding"/>
    <property type="evidence" value="ECO:0007669"/>
    <property type="project" value="InterPro"/>
</dbReference>
<dbReference type="PROSITE" id="PS00411">
    <property type="entry name" value="KINESIN_MOTOR_1"/>
    <property type="match status" value="1"/>
</dbReference>
<dbReference type="SMART" id="SM00129">
    <property type="entry name" value="KISc"/>
    <property type="match status" value="1"/>
</dbReference>
<dbReference type="PANTHER" id="PTHR47968">
    <property type="entry name" value="CENTROMERE PROTEIN E"/>
    <property type="match status" value="1"/>
</dbReference>
<dbReference type="Proteomes" id="UP000657918">
    <property type="component" value="Unassembled WGS sequence"/>
</dbReference>